<dbReference type="GO" id="GO:0005930">
    <property type="term" value="C:axoneme"/>
    <property type="evidence" value="ECO:0007669"/>
    <property type="project" value="TreeGrafter"/>
</dbReference>
<dbReference type="SUPFAM" id="SSF53098">
    <property type="entry name" value="Ribonuclease H-like"/>
    <property type="match status" value="1"/>
</dbReference>
<dbReference type="GO" id="GO:1904158">
    <property type="term" value="P:axonemal central apparatus assembly"/>
    <property type="evidence" value="ECO:0007669"/>
    <property type="project" value="TreeGrafter"/>
</dbReference>
<feature type="compositionally biased region" description="Acidic residues" evidence="1">
    <location>
        <begin position="177"/>
        <end position="188"/>
    </location>
</feature>
<dbReference type="Gene3D" id="3.30.420.10">
    <property type="entry name" value="Ribonuclease H-like superfamily/Ribonuclease H"/>
    <property type="match status" value="1"/>
</dbReference>
<evidence type="ECO:0000313" key="2">
    <source>
        <dbReference type="EMBL" id="CAB4033873.1"/>
    </source>
</evidence>
<dbReference type="EMBL" id="CACRXK020019627">
    <property type="protein sequence ID" value="CAB4033873.1"/>
    <property type="molecule type" value="Genomic_DNA"/>
</dbReference>
<dbReference type="PANTHER" id="PTHR23053:SF0">
    <property type="entry name" value="HYDROCEPHALUS-INDUCING PROTEIN HOMOLOG"/>
    <property type="match status" value="1"/>
</dbReference>
<dbReference type="InterPro" id="IPR012337">
    <property type="entry name" value="RNaseH-like_sf"/>
</dbReference>
<organism evidence="2 3">
    <name type="scientific">Paramuricea clavata</name>
    <name type="common">Red gorgonian</name>
    <name type="synonym">Violescent sea-whip</name>
    <dbReference type="NCBI Taxonomy" id="317549"/>
    <lineage>
        <taxon>Eukaryota</taxon>
        <taxon>Metazoa</taxon>
        <taxon>Cnidaria</taxon>
        <taxon>Anthozoa</taxon>
        <taxon>Octocorallia</taxon>
        <taxon>Malacalcyonacea</taxon>
        <taxon>Plexauridae</taxon>
        <taxon>Paramuricea</taxon>
    </lineage>
</organism>
<feature type="compositionally biased region" description="Low complexity" evidence="1">
    <location>
        <begin position="210"/>
        <end position="220"/>
    </location>
</feature>
<reference evidence="2" key="1">
    <citation type="submission" date="2020-04" db="EMBL/GenBank/DDBJ databases">
        <authorList>
            <person name="Alioto T."/>
            <person name="Alioto T."/>
            <person name="Gomez Garrido J."/>
        </authorList>
    </citation>
    <scope>NUCLEOTIDE SEQUENCE</scope>
    <source>
        <strain evidence="2">A484AB</strain>
    </source>
</reference>
<gene>
    <name evidence="2" type="ORF">PACLA_8A035108</name>
</gene>
<evidence type="ECO:0000313" key="3">
    <source>
        <dbReference type="Proteomes" id="UP001152795"/>
    </source>
</evidence>
<sequence>MNRTLLGMLRSLPEQHKSNWKDHVAKLVHAYNCTRHQTTGYSPFFLLFGRSPRLPIDLAFKMEKANDPTGYPQYVAKWKTAMQEAYAKASTAANRNAKRGKKHYDKKARSTMLNEGDRVLVRNLSPRGGPGKLRSLWEEENEKLNNTNQAGLKNNCMVDGEDQLSGSEDNTVQEQLVDGEDQPDEAEPDNVPNNDPVAGTEETVDANVANRPQRNRQPPQRLVYYAPGHAACYHCGAMISQFQQPIPQPYQFQQPIPQPYQFQQPIPQPYQFQQPIPQSYQFQQPIPQPYQFQQPIPQPYQFQQPIPQPYQFQQPIPQPYSSQQPVPQLYQFTSLEIDEPIFQPFPSDIVFQNFAPYETYQVPLRFRNNDKVARLIKVTETDSPYFKVISPSDVGNKVAPGMDKMFMLQFTADQKK</sequence>
<dbReference type="PANTHER" id="PTHR23053">
    <property type="entry name" value="DLEC1 DELETED IN LUNG AND ESOPHAGEAL CANCER 1"/>
    <property type="match status" value="1"/>
</dbReference>
<feature type="compositionally biased region" description="Polar residues" evidence="1">
    <location>
        <begin position="164"/>
        <end position="174"/>
    </location>
</feature>
<feature type="non-terminal residue" evidence="2">
    <location>
        <position position="1"/>
    </location>
</feature>
<comment type="caution">
    <text evidence="2">The sequence shown here is derived from an EMBL/GenBank/DDBJ whole genome shotgun (WGS) entry which is preliminary data.</text>
</comment>
<evidence type="ECO:0000256" key="1">
    <source>
        <dbReference type="SAM" id="MobiDB-lite"/>
    </source>
</evidence>
<dbReference type="OrthoDB" id="10065153at2759"/>
<dbReference type="GO" id="GO:0003341">
    <property type="term" value="P:cilium movement"/>
    <property type="evidence" value="ECO:0007669"/>
    <property type="project" value="TreeGrafter"/>
</dbReference>
<feature type="compositionally biased region" description="Basic residues" evidence="1">
    <location>
        <begin position="96"/>
        <end position="106"/>
    </location>
</feature>
<protein>
    <submittedName>
        <fullName evidence="2">Retrovirus-related Pol poly from transposon opus</fullName>
    </submittedName>
</protein>
<dbReference type="Proteomes" id="UP001152795">
    <property type="component" value="Unassembled WGS sequence"/>
</dbReference>
<dbReference type="AlphaFoldDB" id="A0A6S7L2K1"/>
<dbReference type="InterPro" id="IPR036397">
    <property type="entry name" value="RNaseH_sf"/>
</dbReference>
<dbReference type="GO" id="GO:0003676">
    <property type="term" value="F:nucleic acid binding"/>
    <property type="evidence" value="ECO:0007669"/>
    <property type="project" value="InterPro"/>
</dbReference>
<feature type="region of interest" description="Disordered" evidence="1">
    <location>
        <begin position="92"/>
        <end position="133"/>
    </location>
</feature>
<feature type="region of interest" description="Disordered" evidence="1">
    <location>
        <begin position="145"/>
        <end position="220"/>
    </location>
</feature>
<name>A0A6S7L2K1_PARCT</name>
<accession>A0A6S7L2K1</accession>
<proteinExistence type="predicted"/>
<keyword evidence="3" id="KW-1185">Reference proteome</keyword>
<dbReference type="InterPro" id="IPR033305">
    <property type="entry name" value="Hydin-like"/>
</dbReference>